<feature type="modified residue" description="4-aspartylphosphate" evidence="2">
    <location>
        <position position="58"/>
    </location>
</feature>
<name>A0A2J9VID7_VIBMI</name>
<dbReference type="FunFam" id="3.40.50.2300:FF:000074">
    <property type="entry name" value="Fis family transcriptional regulator"/>
    <property type="match status" value="1"/>
</dbReference>
<evidence type="ECO:0000259" key="3">
    <source>
        <dbReference type="PROSITE" id="PS50110"/>
    </source>
</evidence>
<dbReference type="Proteomes" id="UP000053748">
    <property type="component" value="Unassembled WGS sequence"/>
</dbReference>
<dbReference type="GO" id="GO:0000160">
    <property type="term" value="P:phosphorelay signal transduction system"/>
    <property type="evidence" value="ECO:0007669"/>
    <property type="project" value="InterPro"/>
</dbReference>
<dbReference type="PANTHER" id="PTHR44591:SF25">
    <property type="entry name" value="CHEMOTAXIS TWO-COMPONENT RESPONSE REGULATOR"/>
    <property type="match status" value="1"/>
</dbReference>
<sequence>MNEGNVMARVLAVDDSISIRQMVSHTLQDAGYEVETATDGRDALTKAQKSRFDVIISDVNMPVMSGFEFVKAVRLQSQYKFTPILMLTTETSPEKKQEGKAVGATGWLVKPFNPETLLKTLQRVL</sequence>
<dbReference type="InterPro" id="IPR001789">
    <property type="entry name" value="Sig_transdc_resp-reg_receiver"/>
</dbReference>
<dbReference type="Pfam" id="PF00072">
    <property type="entry name" value="Response_reg"/>
    <property type="match status" value="1"/>
</dbReference>
<dbReference type="SMART" id="SM00448">
    <property type="entry name" value="REC"/>
    <property type="match status" value="1"/>
</dbReference>
<keyword evidence="5" id="KW-1185">Reference proteome</keyword>
<protein>
    <submittedName>
        <fullName evidence="4">Response regulator</fullName>
    </submittedName>
</protein>
<evidence type="ECO:0000256" key="1">
    <source>
        <dbReference type="ARBA" id="ARBA00022553"/>
    </source>
</evidence>
<dbReference type="InterPro" id="IPR050595">
    <property type="entry name" value="Bact_response_regulator"/>
</dbReference>
<reference evidence="4" key="1">
    <citation type="submission" date="2017-12" db="EMBL/GenBank/DDBJ databases">
        <title>FDA dAtabase for Regulatory Grade micrObial Sequences (FDA-ARGOS): Supporting development and validation of Infectious Disease Dx tests.</title>
        <authorList>
            <person name="Hoffmann M."/>
            <person name="Allard M."/>
            <person name="Evans P."/>
            <person name="Brown E."/>
            <person name="Tallon L.J."/>
            <person name="Sadzewicz L."/>
            <person name="Sengamalay N."/>
            <person name="Ott S."/>
            <person name="Godinez A."/>
            <person name="Nagaraj S."/>
            <person name="Vavikolanu K."/>
            <person name="Aluvathingal J."/>
            <person name="Nadendla S."/>
            <person name="Hobson J."/>
            <person name="Sichtig H."/>
        </authorList>
    </citation>
    <scope>NUCLEOTIDE SEQUENCE [LARGE SCALE GENOMIC DNA]</scope>
    <source>
        <strain evidence="4">FDAARGOS_113</strain>
    </source>
</reference>
<dbReference type="InterPro" id="IPR011006">
    <property type="entry name" value="CheY-like_superfamily"/>
</dbReference>
<dbReference type="OrthoDB" id="9800897at2"/>
<dbReference type="CDD" id="cd17562">
    <property type="entry name" value="REC_CheY4-like"/>
    <property type="match status" value="1"/>
</dbReference>
<keyword evidence="1 2" id="KW-0597">Phosphoprotein</keyword>
<evidence type="ECO:0000256" key="2">
    <source>
        <dbReference type="PROSITE-ProRule" id="PRU00169"/>
    </source>
</evidence>
<dbReference type="PROSITE" id="PS50110">
    <property type="entry name" value="RESPONSE_REGULATORY"/>
    <property type="match status" value="1"/>
</dbReference>
<dbReference type="PANTHER" id="PTHR44591">
    <property type="entry name" value="STRESS RESPONSE REGULATOR PROTEIN 1"/>
    <property type="match status" value="1"/>
</dbReference>
<evidence type="ECO:0000313" key="5">
    <source>
        <dbReference type="Proteomes" id="UP000053748"/>
    </source>
</evidence>
<dbReference type="AlphaFoldDB" id="A0A2J9VID7"/>
<dbReference type="EMBL" id="LOSJ02000001">
    <property type="protein sequence ID" value="PNM63452.1"/>
    <property type="molecule type" value="Genomic_DNA"/>
</dbReference>
<gene>
    <name evidence="4" type="ORF">AL544_000275</name>
</gene>
<feature type="domain" description="Response regulatory" evidence="3">
    <location>
        <begin position="9"/>
        <end position="125"/>
    </location>
</feature>
<dbReference type="Gene3D" id="3.40.50.2300">
    <property type="match status" value="1"/>
</dbReference>
<dbReference type="SUPFAM" id="SSF52172">
    <property type="entry name" value="CheY-like"/>
    <property type="match status" value="1"/>
</dbReference>
<evidence type="ECO:0000313" key="4">
    <source>
        <dbReference type="EMBL" id="PNM63452.1"/>
    </source>
</evidence>
<comment type="caution">
    <text evidence="4">The sequence shown here is derived from an EMBL/GenBank/DDBJ whole genome shotgun (WGS) entry which is preliminary data.</text>
</comment>
<proteinExistence type="predicted"/>
<organism evidence="4 5">
    <name type="scientific">Vibrio mimicus</name>
    <dbReference type="NCBI Taxonomy" id="674"/>
    <lineage>
        <taxon>Bacteria</taxon>
        <taxon>Pseudomonadati</taxon>
        <taxon>Pseudomonadota</taxon>
        <taxon>Gammaproteobacteria</taxon>
        <taxon>Vibrionales</taxon>
        <taxon>Vibrionaceae</taxon>
        <taxon>Vibrio</taxon>
    </lineage>
</organism>
<accession>A0A2J9VID7</accession>
<dbReference type="STRING" id="674.VM_19130"/>